<proteinExistence type="predicted"/>
<feature type="transmembrane region" description="Helical" evidence="1">
    <location>
        <begin position="55"/>
        <end position="76"/>
    </location>
</feature>
<feature type="transmembrane region" description="Helical" evidence="1">
    <location>
        <begin position="88"/>
        <end position="108"/>
    </location>
</feature>
<evidence type="ECO:0000256" key="1">
    <source>
        <dbReference type="SAM" id="Phobius"/>
    </source>
</evidence>
<accession>X1VVA4</accession>
<reference evidence="2" key="1">
    <citation type="journal article" date="2014" name="Front. Microbiol.">
        <title>High frequency of phylogenetically diverse reductive dehalogenase-homologous genes in deep subseafloor sedimentary metagenomes.</title>
        <authorList>
            <person name="Kawai M."/>
            <person name="Futagami T."/>
            <person name="Toyoda A."/>
            <person name="Takaki Y."/>
            <person name="Nishi S."/>
            <person name="Hori S."/>
            <person name="Arai W."/>
            <person name="Tsubouchi T."/>
            <person name="Morono Y."/>
            <person name="Uchiyama I."/>
            <person name="Ito T."/>
            <person name="Fujiyama A."/>
            <person name="Inagaki F."/>
            <person name="Takami H."/>
        </authorList>
    </citation>
    <scope>NUCLEOTIDE SEQUENCE</scope>
    <source>
        <strain evidence="2">Expedition CK06-06</strain>
    </source>
</reference>
<dbReference type="EMBL" id="BARW01031241">
    <property type="protein sequence ID" value="GAJ14425.1"/>
    <property type="molecule type" value="Genomic_DNA"/>
</dbReference>
<feature type="transmembrane region" description="Helical" evidence="1">
    <location>
        <begin position="7"/>
        <end position="35"/>
    </location>
</feature>
<comment type="caution">
    <text evidence="2">The sequence shown here is derived from an EMBL/GenBank/DDBJ whole genome shotgun (WGS) entry which is preliminary data.</text>
</comment>
<protein>
    <submittedName>
        <fullName evidence="2">Uncharacterized protein</fullName>
    </submittedName>
</protein>
<sequence>MLIASKWVILITIVMLSLVLTSLIIGVGWSVTHHIHDLPFGPAWSGEVLVDFIKLYAQTMLIGLFSLMILGGFAALSAMVTRSILGGLLLGFFFSVIDAMSLGALLFFRNLLQVPELINLYQYTPTYNMDNLRHWFIHGSANTIVAPGFTAEPSVG</sequence>
<name>X1VVA4_9ZZZZ</name>
<keyword evidence="1" id="KW-0812">Transmembrane</keyword>
<dbReference type="AlphaFoldDB" id="X1VVA4"/>
<evidence type="ECO:0000313" key="2">
    <source>
        <dbReference type="EMBL" id="GAJ14425.1"/>
    </source>
</evidence>
<keyword evidence="1" id="KW-0472">Membrane</keyword>
<feature type="non-terminal residue" evidence="2">
    <location>
        <position position="156"/>
    </location>
</feature>
<organism evidence="2">
    <name type="scientific">marine sediment metagenome</name>
    <dbReference type="NCBI Taxonomy" id="412755"/>
    <lineage>
        <taxon>unclassified sequences</taxon>
        <taxon>metagenomes</taxon>
        <taxon>ecological metagenomes</taxon>
    </lineage>
</organism>
<gene>
    <name evidence="2" type="ORF">S12H4_49744</name>
</gene>
<keyword evidence="1" id="KW-1133">Transmembrane helix</keyword>